<proteinExistence type="predicted"/>
<name>A0A1E5WCM3_9POAL</name>
<dbReference type="AlphaFoldDB" id="A0A1E5WCM3"/>
<gene>
    <name evidence="2" type="ORF">BAE44_0003907</name>
</gene>
<dbReference type="EMBL" id="LWDX02013342">
    <property type="protein sequence ID" value="OEL35074.1"/>
    <property type="molecule type" value="Genomic_DNA"/>
</dbReference>
<keyword evidence="3" id="KW-1185">Reference proteome</keyword>
<accession>A0A1E5WCM3</accession>
<evidence type="ECO:0008006" key="4">
    <source>
        <dbReference type="Google" id="ProtNLM"/>
    </source>
</evidence>
<keyword evidence="1" id="KW-0732">Signal</keyword>
<organism evidence="2 3">
    <name type="scientific">Dichanthelium oligosanthes</name>
    <dbReference type="NCBI Taxonomy" id="888268"/>
    <lineage>
        <taxon>Eukaryota</taxon>
        <taxon>Viridiplantae</taxon>
        <taxon>Streptophyta</taxon>
        <taxon>Embryophyta</taxon>
        <taxon>Tracheophyta</taxon>
        <taxon>Spermatophyta</taxon>
        <taxon>Magnoliopsida</taxon>
        <taxon>Liliopsida</taxon>
        <taxon>Poales</taxon>
        <taxon>Poaceae</taxon>
        <taxon>PACMAD clade</taxon>
        <taxon>Panicoideae</taxon>
        <taxon>Panicodae</taxon>
        <taxon>Paniceae</taxon>
        <taxon>Dichantheliinae</taxon>
        <taxon>Dichanthelium</taxon>
    </lineage>
</organism>
<dbReference type="Proteomes" id="UP000095767">
    <property type="component" value="Unassembled WGS sequence"/>
</dbReference>
<dbReference type="InterPro" id="IPR040404">
    <property type="entry name" value="Phylloplanin-like"/>
</dbReference>
<evidence type="ECO:0000313" key="2">
    <source>
        <dbReference type="EMBL" id="OEL35074.1"/>
    </source>
</evidence>
<dbReference type="PANTHER" id="PTHR34458">
    <property type="entry name" value="POLLEN OLE E 1 ALLERGEN AND EXTENSIN FAMILY PROTEIN-RELATED"/>
    <property type="match status" value="1"/>
</dbReference>
<evidence type="ECO:0000256" key="1">
    <source>
        <dbReference type="SAM" id="SignalP"/>
    </source>
</evidence>
<comment type="caution">
    <text evidence="2">The sequence shown here is derived from an EMBL/GenBank/DDBJ whole genome shotgun (WGS) entry which is preliminary data.</text>
</comment>
<dbReference type="PANTHER" id="PTHR34458:SF5">
    <property type="entry name" value="POLLEN OLE E 1 ALLERGEN AND EXTENSIN FAMILY PROTEIN"/>
    <property type="match status" value="1"/>
</dbReference>
<reference evidence="2 3" key="1">
    <citation type="submission" date="2016-09" db="EMBL/GenBank/DDBJ databases">
        <title>The draft genome of Dichanthelium oligosanthes: A C3 panicoid grass species.</title>
        <authorList>
            <person name="Studer A.J."/>
            <person name="Schnable J.C."/>
            <person name="Brutnell T.P."/>
        </authorList>
    </citation>
    <scope>NUCLEOTIDE SEQUENCE [LARGE SCALE GENOMIC DNA]</scope>
    <source>
        <strain evidence="3">cv. Kellogg 1175</strain>
        <tissue evidence="2">Leaf</tissue>
    </source>
</reference>
<protein>
    <recommendedName>
        <fullName evidence="4">Phylloplanin</fullName>
    </recommendedName>
</protein>
<feature type="signal peptide" evidence="1">
    <location>
        <begin position="1"/>
        <end position="21"/>
    </location>
</feature>
<feature type="chain" id="PRO_5009189079" description="Phylloplanin" evidence="1">
    <location>
        <begin position="22"/>
        <end position="169"/>
    </location>
</feature>
<dbReference type="OrthoDB" id="905355at2759"/>
<evidence type="ECO:0000313" key="3">
    <source>
        <dbReference type="Proteomes" id="UP000095767"/>
    </source>
</evidence>
<sequence>MAPGKSLVLTALLVLVAAAAAQVPRGTEAAVGASATTPGALISGIVRCNDRSSTDLSAVPDASVQLVCSGTVLATVTADDNGTFVISVQPTVLSSSLEVATALVTNKCKVVATTPLAACSVSPPGVTTLAAPLQLLGASTGGVVTIIGGLAVTTVGGILSCVAGVFSVV</sequence>